<dbReference type="Proteomes" id="UP001501116">
    <property type="component" value="Unassembled WGS sequence"/>
</dbReference>
<dbReference type="CDD" id="cd00090">
    <property type="entry name" value="HTH_ARSR"/>
    <property type="match status" value="1"/>
</dbReference>
<dbReference type="InterPro" id="IPR001845">
    <property type="entry name" value="HTH_ArsR_DNA-bd_dom"/>
</dbReference>
<dbReference type="Gene3D" id="1.10.10.10">
    <property type="entry name" value="Winged helix-like DNA-binding domain superfamily/Winged helix DNA-binding domain"/>
    <property type="match status" value="1"/>
</dbReference>
<dbReference type="InterPro" id="IPR036390">
    <property type="entry name" value="WH_DNA-bd_sf"/>
</dbReference>
<evidence type="ECO:0000259" key="1">
    <source>
        <dbReference type="PROSITE" id="PS50987"/>
    </source>
</evidence>
<organism evidence="2 3">
    <name type="scientific">Amycolatopsis minnesotensis</name>
    <dbReference type="NCBI Taxonomy" id="337894"/>
    <lineage>
        <taxon>Bacteria</taxon>
        <taxon>Bacillati</taxon>
        <taxon>Actinomycetota</taxon>
        <taxon>Actinomycetes</taxon>
        <taxon>Pseudonocardiales</taxon>
        <taxon>Pseudonocardiaceae</taxon>
        <taxon>Amycolatopsis</taxon>
    </lineage>
</organism>
<dbReference type="RefSeq" id="WP_344418306.1">
    <property type="nucleotide sequence ID" value="NZ_BAAANN010000011.1"/>
</dbReference>
<reference evidence="2 3" key="1">
    <citation type="journal article" date="2019" name="Int. J. Syst. Evol. Microbiol.">
        <title>The Global Catalogue of Microorganisms (GCM) 10K type strain sequencing project: providing services to taxonomists for standard genome sequencing and annotation.</title>
        <authorList>
            <consortium name="The Broad Institute Genomics Platform"/>
            <consortium name="The Broad Institute Genome Sequencing Center for Infectious Disease"/>
            <person name="Wu L."/>
            <person name="Ma J."/>
        </authorList>
    </citation>
    <scope>NUCLEOTIDE SEQUENCE [LARGE SCALE GENOMIC DNA]</scope>
    <source>
        <strain evidence="2 3">JCM 14545</strain>
    </source>
</reference>
<keyword evidence="3" id="KW-1185">Reference proteome</keyword>
<name>A0ABN2QVM3_9PSEU</name>
<feature type="domain" description="HTH arsR-type" evidence="1">
    <location>
        <begin position="3"/>
        <end position="97"/>
    </location>
</feature>
<evidence type="ECO:0000313" key="2">
    <source>
        <dbReference type="EMBL" id="GAA1958845.1"/>
    </source>
</evidence>
<sequence>MLTCETRGAALARLGRALADPTRCKILVALLDGVSYPGRLAEQLGLSRSNVSNHLACLRGCGLVVATYEGRQVRYELADAHLARALRELVQVVLAVDTDEPCLDDEPAAATATIGTRKIR</sequence>
<dbReference type="InterPro" id="IPR036388">
    <property type="entry name" value="WH-like_DNA-bd_sf"/>
</dbReference>
<dbReference type="SMART" id="SM00418">
    <property type="entry name" value="HTH_ARSR"/>
    <property type="match status" value="1"/>
</dbReference>
<proteinExistence type="predicted"/>
<dbReference type="SUPFAM" id="SSF46785">
    <property type="entry name" value="Winged helix' DNA-binding domain"/>
    <property type="match status" value="1"/>
</dbReference>
<dbReference type="EMBL" id="BAAANN010000011">
    <property type="protein sequence ID" value="GAA1958845.1"/>
    <property type="molecule type" value="Genomic_DNA"/>
</dbReference>
<accession>A0ABN2QVM3</accession>
<dbReference type="PROSITE" id="PS50987">
    <property type="entry name" value="HTH_ARSR_2"/>
    <property type="match status" value="1"/>
</dbReference>
<evidence type="ECO:0000313" key="3">
    <source>
        <dbReference type="Proteomes" id="UP001501116"/>
    </source>
</evidence>
<gene>
    <name evidence="2" type="primary">cmtR</name>
    <name evidence="2" type="ORF">GCM10009754_31530</name>
</gene>
<dbReference type="InterPro" id="IPR011991">
    <property type="entry name" value="ArsR-like_HTH"/>
</dbReference>
<dbReference type="PRINTS" id="PR00778">
    <property type="entry name" value="HTHARSR"/>
</dbReference>
<comment type="caution">
    <text evidence="2">The sequence shown here is derived from an EMBL/GenBank/DDBJ whole genome shotgun (WGS) entry which is preliminary data.</text>
</comment>
<dbReference type="InterPro" id="IPR052543">
    <property type="entry name" value="HTH_Metal-responsive_Reg"/>
</dbReference>
<dbReference type="Pfam" id="PF01022">
    <property type="entry name" value="HTH_5"/>
    <property type="match status" value="1"/>
</dbReference>
<dbReference type="NCBIfam" id="NF033788">
    <property type="entry name" value="HTH_metalloreg"/>
    <property type="match status" value="1"/>
</dbReference>
<protein>
    <submittedName>
        <fullName evidence="2">Cd(II)/Pb(II)-sensing metalloregulatory transcriptional regulator CmtR</fullName>
    </submittedName>
</protein>
<dbReference type="PANTHER" id="PTHR39168">
    <property type="entry name" value="TRANSCRIPTIONAL REGULATOR-RELATED"/>
    <property type="match status" value="1"/>
</dbReference>
<dbReference type="PANTHER" id="PTHR39168:SF2">
    <property type="entry name" value="HTH-TYPE TRANSCRIPTIONAL REGULATOR CMTR"/>
    <property type="match status" value="1"/>
</dbReference>